<evidence type="ECO:0000256" key="3">
    <source>
        <dbReference type="ARBA" id="ARBA00022628"/>
    </source>
</evidence>
<dbReference type="GO" id="GO:0031419">
    <property type="term" value="F:cobalamin binding"/>
    <property type="evidence" value="ECO:0007669"/>
    <property type="project" value="UniProtKB-KW"/>
</dbReference>
<comment type="cofactor">
    <cofactor evidence="1 14">
        <name>adenosylcob(III)alamin</name>
        <dbReference type="ChEBI" id="CHEBI:18408"/>
    </cofactor>
</comment>
<dbReference type="Proteomes" id="UP000092971">
    <property type="component" value="Chromosome"/>
</dbReference>
<reference evidence="18 19" key="1">
    <citation type="submission" date="2016-02" db="EMBL/GenBank/DDBJ databases">
        <title>Comparison of Clostridium stercorarium subspecies using comparative genomics and transcriptomics.</title>
        <authorList>
            <person name="Schellenberg J."/>
            <person name="Thallinger G."/>
            <person name="Levin D.B."/>
            <person name="Zhang X."/>
            <person name="Alvare G."/>
            <person name="Fristensky B."/>
            <person name="Sparling R."/>
        </authorList>
    </citation>
    <scope>NUCLEOTIDE SEQUENCE [LARGE SCALE GENOMIC DNA]</scope>
    <source>
        <strain evidence="18 19">DSM 2910</strain>
    </source>
</reference>
<dbReference type="Pfam" id="PF12637">
    <property type="entry name" value="TSCPD"/>
    <property type="match status" value="1"/>
</dbReference>
<dbReference type="InterPro" id="IPR008926">
    <property type="entry name" value="RNR_R1-su_N"/>
</dbReference>
<evidence type="ECO:0000256" key="2">
    <source>
        <dbReference type="ARBA" id="ARBA00007405"/>
    </source>
</evidence>
<evidence type="ECO:0000259" key="15">
    <source>
        <dbReference type="Pfam" id="PF00317"/>
    </source>
</evidence>
<evidence type="ECO:0000259" key="16">
    <source>
        <dbReference type="Pfam" id="PF02867"/>
    </source>
</evidence>
<comment type="catalytic activity">
    <reaction evidence="13 14">
        <text>a 2'-deoxyribonucleoside 5'-diphosphate + [thioredoxin]-disulfide + H2O = a ribonucleoside 5'-diphosphate + [thioredoxin]-dithiol</text>
        <dbReference type="Rhea" id="RHEA:23252"/>
        <dbReference type="Rhea" id="RHEA-COMP:10698"/>
        <dbReference type="Rhea" id="RHEA-COMP:10700"/>
        <dbReference type="ChEBI" id="CHEBI:15377"/>
        <dbReference type="ChEBI" id="CHEBI:29950"/>
        <dbReference type="ChEBI" id="CHEBI:50058"/>
        <dbReference type="ChEBI" id="CHEBI:57930"/>
        <dbReference type="ChEBI" id="CHEBI:73316"/>
        <dbReference type="EC" id="1.17.4.1"/>
    </reaction>
</comment>
<feature type="domain" description="TSCPD" evidence="17">
    <location>
        <begin position="590"/>
        <end position="692"/>
    </location>
</feature>
<dbReference type="CDD" id="cd02888">
    <property type="entry name" value="RNR_II_dimer"/>
    <property type="match status" value="1"/>
</dbReference>
<evidence type="ECO:0000256" key="4">
    <source>
        <dbReference type="ARBA" id="ARBA00022634"/>
    </source>
</evidence>
<evidence type="ECO:0000256" key="7">
    <source>
        <dbReference type="ARBA" id="ARBA00023002"/>
    </source>
</evidence>
<proteinExistence type="inferred from homology"/>
<accession>A0A1B1YGN4</accession>
<evidence type="ECO:0000256" key="5">
    <source>
        <dbReference type="ARBA" id="ARBA00022741"/>
    </source>
</evidence>
<evidence type="ECO:0000313" key="19">
    <source>
        <dbReference type="Proteomes" id="UP000092971"/>
    </source>
</evidence>
<dbReference type="InterPro" id="IPR024434">
    <property type="entry name" value="TSCPD_dom"/>
</dbReference>
<evidence type="ECO:0000256" key="6">
    <source>
        <dbReference type="ARBA" id="ARBA00022840"/>
    </source>
</evidence>
<dbReference type="InterPro" id="IPR000788">
    <property type="entry name" value="RNR_lg_C"/>
</dbReference>
<dbReference type="NCBIfam" id="NF006417">
    <property type="entry name" value="PRK08665.1"/>
    <property type="match status" value="1"/>
</dbReference>
<dbReference type="FunFam" id="3.20.70.20:FF:000018">
    <property type="entry name" value="Vitamin B12-dependent ribonucleotide reductase"/>
    <property type="match status" value="1"/>
</dbReference>
<dbReference type="RefSeq" id="WP_015360356.1">
    <property type="nucleotide sequence ID" value="NZ_CP014672.1"/>
</dbReference>
<evidence type="ECO:0000259" key="17">
    <source>
        <dbReference type="Pfam" id="PF12637"/>
    </source>
</evidence>
<dbReference type="NCBIfam" id="TIGR02504">
    <property type="entry name" value="NrdJ_Z"/>
    <property type="match status" value="1"/>
</dbReference>
<name>A0A1B1YGN4_THEST</name>
<comment type="similarity">
    <text evidence="2 14">Belongs to the ribonucleoside diphosphate reductase class-2 family.</text>
</comment>
<evidence type="ECO:0000256" key="11">
    <source>
        <dbReference type="ARBA" id="ARBA00024942"/>
    </source>
</evidence>
<dbReference type="EMBL" id="CP014672">
    <property type="protein sequence ID" value="ANW99900.1"/>
    <property type="molecule type" value="Genomic_DNA"/>
</dbReference>
<dbReference type="AlphaFoldDB" id="A0A1B1YGN4"/>
<keyword evidence="10 14" id="KW-0170">Cobalt</keyword>
<evidence type="ECO:0000256" key="12">
    <source>
        <dbReference type="ARBA" id="ARBA00025437"/>
    </source>
</evidence>
<dbReference type="GO" id="GO:0009263">
    <property type="term" value="P:deoxyribonucleotide biosynthetic process"/>
    <property type="evidence" value="ECO:0007669"/>
    <property type="project" value="UniProtKB-KW"/>
</dbReference>
<keyword evidence="3 14" id="KW-0846">Cobalamin</keyword>
<dbReference type="Pfam" id="PF02867">
    <property type="entry name" value="Ribonuc_red_lgC"/>
    <property type="match status" value="1"/>
</dbReference>
<comment type="function">
    <text evidence="11">Provides the precursors necessary for DNA synthesis. Catalyzes the biosynthesis of deoxyribonucleotides from the corresponding ribonucleotides.</text>
</comment>
<dbReference type="GO" id="GO:0071897">
    <property type="term" value="P:DNA biosynthetic process"/>
    <property type="evidence" value="ECO:0007669"/>
    <property type="project" value="UniProtKB-KW"/>
</dbReference>
<keyword evidence="9" id="KW-1015">Disulfide bond</keyword>
<gene>
    <name evidence="18" type="ORF">CSTERTH_13120</name>
</gene>
<evidence type="ECO:0000313" key="18">
    <source>
        <dbReference type="EMBL" id="ANW99900.1"/>
    </source>
</evidence>
<dbReference type="Pfam" id="PF00317">
    <property type="entry name" value="Ribonuc_red_lgN"/>
    <property type="match status" value="1"/>
</dbReference>
<dbReference type="GO" id="GO:0004748">
    <property type="term" value="F:ribonucleoside-diphosphate reductase activity, thioredoxin disulfide as acceptor"/>
    <property type="evidence" value="ECO:0007669"/>
    <property type="project" value="UniProtKB-EC"/>
</dbReference>
<evidence type="ECO:0000256" key="1">
    <source>
        <dbReference type="ARBA" id="ARBA00001922"/>
    </source>
</evidence>
<comment type="function">
    <text evidence="12 14">Catalyzes the reduction of ribonucleotides to deoxyribonucleotides. May function to provide a pool of deoxyribonucleotide precursors for DNA repair during oxygen limitation and/or for immediate growth after restoration of oxygen.</text>
</comment>
<dbReference type="InterPro" id="IPR013509">
    <property type="entry name" value="RNR_lsu_N"/>
</dbReference>
<dbReference type="OrthoDB" id="9762933at2"/>
<keyword evidence="6" id="KW-0067">ATP-binding</keyword>
<keyword evidence="4 14" id="KW-0237">DNA synthesis</keyword>
<protein>
    <recommendedName>
        <fullName evidence="14">Vitamin B12-dependent ribonucleotide reductase</fullName>
        <ecNumber evidence="14">1.17.4.1</ecNumber>
    </recommendedName>
</protein>
<evidence type="ECO:0000256" key="9">
    <source>
        <dbReference type="ARBA" id="ARBA00023157"/>
    </source>
</evidence>
<evidence type="ECO:0000256" key="13">
    <source>
        <dbReference type="ARBA" id="ARBA00047754"/>
    </source>
</evidence>
<dbReference type="SUPFAM" id="SSF51998">
    <property type="entry name" value="PFL-like glycyl radical enzymes"/>
    <property type="match status" value="1"/>
</dbReference>
<sequence length="752" mass="83540">MNLTENAIKVLEKRYLAKDENGNLTETPEMMFRRVAKTVASADKDYVDEKELAEIEERFYNLMTSLYFLPNSPTLMNAGRPLGQLSACFVLPIEDSMEGIFDSVKNAALIHKSGGGTGFSFSRLRPKGSSVKSTGGVASGPVSFMKVFNAATEAVKQGGTRRGANMGILRVDHPDILEFITCKQNNEDITNFNISVGITEEFMKAVEEGREYDLIDPRTRKKAGSLNAREVFDLMVEMAWKNGEPGIIFLDRLNRDNVTPELGEIESTNPCGEQPLLPYEACNLGSINLSLMLKETDKGPEVDFDKLREVVHEAVHFLDNVIDVNKYPLPEIDKMTRGTRKIGLGVMGWADMLLKLGIPYDSEEAAELAEKVMSFIRDEARKKSMELAEIKGVFPYFDKSIYKDKNIRMRNATTTTIAPTGTLSIIAGVSSGIEPLFAISFIKKVMDNVELVETNPIFKEVAKKRGFYSDELMKKIAQNKGSLHDIEEMPEDIRRVFVTAHDISPEWHVRMQAAFQKFTDNAVSKTVNLRHDATQEDVRKVFLYAYKLGCKGVTIYRDGSRESQVINFGKEKSKAEKQADTTAKTKIIPRPRPDITLGFTEKVKTGCGNLYITVNYDDEGICEVFTNTGRAGGCPSQSEATARLVSIALRSGIDAESIVEQLKGIRCPSTIRQRDVKVLSCPDAIGRLIEKVMNHQNGNGKAHVLSDSFKYPAEVAEKIPRPGGHVCPECGQPMEHESGCVMCRSCGYSKCG</sequence>
<evidence type="ECO:0000256" key="14">
    <source>
        <dbReference type="RuleBase" id="RU364064"/>
    </source>
</evidence>
<dbReference type="SUPFAM" id="SSF48168">
    <property type="entry name" value="R1 subunit of ribonucleotide reductase, N-terminal domain"/>
    <property type="match status" value="1"/>
</dbReference>
<dbReference type="PRINTS" id="PR01183">
    <property type="entry name" value="RIBORDTASEM1"/>
</dbReference>
<dbReference type="Gene3D" id="3.20.70.20">
    <property type="match status" value="1"/>
</dbReference>
<dbReference type="EC" id="1.17.4.1" evidence="14"/>
<keyword evidence="8" id="KW-0215">Deoxyribonucleotide synthesis</keyword>
<dbReference type="PANTHER" id="PTHR43371:SF1">
    <property type="entry name" value="RIBONUCLEOSIDE-DIPHOSPHATE REDUCTASE"/>
    <property type="match status" value="1"/>
</dbReference>
<evidence type="ECO:0000256" key="10">
    <source>
        <dbReference type="ARBA" id="ARBA00023285"/>
    </source>
</evidence>
<organism evidence="18 19">
    <name type="scientific">Thermoclostridium stercorarium subsp. thermolacticum DSM 2910</name>
    <dbReference type="NCBI Taxonomy" id="1121336"/>
    <lineage>
        <taxon>Bacteria</taxon>
        <taxon>Bacillati</taxon>
        <taxon>Bacillota</taxon>
        <taxon>Clostridia</taxon>
        <taxon>Eubacteriales</taxon>
        <taxon>Oscillospiraceae</taxon>
        <taxon>Thermoclostridium</taxon>
    </lineage>
</organism>
<dbReference type="InterPro" id="IPR050862">
    <property type="entry name" value="RdRp_reductase_class-2"/>
</dbReference>
<dbReference type="InterPro" id="IPR013344">
    <property type="entry name" value="RNR_NrdJ/NrdZ"/>
</dbReference>
<dbReference type="UniPathway" id="UPA00326"/>
<dbReference type="GO" id="GO:0005524">
    <property type="term" value="F:ATP binding"/>
    <property type="evidence" value="ECO:0007669"/>
    <property type="project" value="UniProtKB-KW"/>
</dbReference>
<dbReference type="PANTHER" id="PTHR43371">
    <property type="entry name" value="VITAMIN B12-DEPENDENT RIBONUCLEOTIDE REDUCTASE"/>
    <property type="match status" value="1"/>
</dbReference>
<evidence type="ECO:0000256" key="8">
    <source>
        <dbReference type="ARBA" id="ARBA00023116"/>
    </source>
</evidence>
<keyword evidence="5 14" id="KW-0547">Nucleotide-binding</keyword>
<keyword evidence="7 14" id="KW-0560">Oxidoreductase</keyword>
<feature type="domain" description="Ribonucleotide reductase large subunit C-terminal" evidence="16">
    <location>
        <begin position="86"/>
        <end position="556"/>
    </location>
</feature>
<feature type="domain" description="Ribonucleotide reductase large subunit N-terminal" evidence="15">
    <location>
        <begin position="1"/>
        <end position="83"/>
    </location>
</feature>